<proteinExistence type="predicted"/>
<protein>
    <submittedName>
        <fullName evidence="1">DUF1850 domain-containing protein</fullName>
    </submittedName>
</protein>
<comment type="caution">
    <text evidence="1">The sequence shown here is derived from an EMBL/GenBank/DDBJ whole genome shotgun (WGS) entry which is preliminary data.</text>
</comment>
<dbReference type="Proteomes" id="UP000285530">
    <property type="component" value="Unassembled WGS sequence"/>
</dbReference>
<evidence type="ECO:0000313" key="1">
    <source>
        <dbReference type="EMBL" id="RJL04925.1"/>
    </source>
</evidence>
<dbReference type="Pfam" id="PF08905">
    <property type="entry name" value="DUF1850"/>
    <property type="match status" value="1"/>
</dbReference>
<organism evidence="1 2">
    <name type="scientific">Paracoccus aestuarii</name>
    <dbReference type="NCBI Taxonomy" id="453842"/>
    <lineage>
        <taxon>Bacteria</taxon>
        <taxon>Pseudomonadati</taxon>
        <taxon>Pseudomonadota</taxon>
        <taxon>Alphaproteobacteria</taxon>
        <taxon>Rhodobacterales</taxon>
        <taxon>Paracoccaceae</taxon>
        <taxon>Paracoccus</taxon>
    </lineage>
</organism>
<sequence>MICLGAGAAVILALSGPDFTLDWSHSVTRDRWWERWRADAAGLAPVEARIAGPGAGIDLPPDAVLRDGVWHFTPHLPPRPEVTLAASGATGGAWRICARGECHALPEDRGPIRLWQAADCDQG</sequence>
<gene>
    <name evidence="1" type="ORF">D3P06_08800</name>
</gene>
<evidence type="ECO:0000313" key="2">
    <source>
        <dbReference type="Proteomes" id="UP000285530"/>
    </source>
</evidence>
<dbReference type="EMBL" id="QZEV01000035">
    <property type="protein sequence ID" value="RJL04925.1"/>
    <property type="molecule type" value="Genomic_DNA"/>
</dbReference>
<reference evidence="1 2" key="1">
    <citation type="submission" date="2018-09" db="EMBL/GenBank/DDBJ databases">
        <title>Paracoccus onubensis nov. sp. a moderate halophilic bacterium isolated from Gruta de las Maravillas (Aracena, Spain).</title>
        <authorList>
            <person name="Jurado V."/>
            <person name="Gutierrez-Patricio S."/>
            <person name="Gonzalez-Pimentel J.L."/>
            <person name="Laiz L."/>
            <person name="Saiz-Jimenez C."/>
        </authorList>
    </citation>
    <scope>NUCLEOTIDE SEQUENCE [LARGE SCALE GENOMIC DNA]</scope>
    <source>
        <strain evidence="1 2">DSM 19484</strain>
    </source>
</reference>
<keyword evidence="2" id="KW-1185">Reference proteome</keyword>
<dbReference type="AlphaFoldDB" id="A0A418ZWQ8"/>
<dbReference type="RefSeq" id="WP_119886215.1">
    <property type="nucleotide sequence ID" value="NZ_CP067169.1"/>
</dbReference>
<dbReference type="OrthoDB" id="5298197at2"/>
<name>A0A418ZWQ8_9RHOB</name>
<accession>A0A418ZWQ8</accession>
<dbReference type="InterPro" id="IPR015001">
    <property type="entry name" value="DUF1850"/>
</dbReference>